<evidence type="ECO:0000259" key="3">
    <source>
        <dbReference type="Pfam" id="PF07879"/>
    </source>
</evidence>
<name>A0A3M0C1F8_9PROT</name>
<dbReference type="RefSeq" id="WP_121939723.1">
    <property type="nucleotide sequence ID" value="NZ_REFR01000014.1"/>
</dbReference>
<dbReference type="InterPro" id="IPR012909">
    <property type="entry name" value="PHA_DNA-bd_N"/>
</dbReference>
<feature type="domain" description="PHB accumulation regulatory" evidence="2">
    <location>
        <begin position="77"/>
        <end position="116"/>
    </location>
</feature>
<feature type="domain" description="PHA accumulation regulator DNA-binding N-terminal" evidence="3">
    <location>
        <begin position="13"/>
        <end position="72"/>
    </location>
</feature>
<evidence type="ECO:0000313" key="5">
    <source>
        <dbReference type="Proteomes" id="UP000271227"/>
    </source>
</evidence>
<evidence type="ECO:0000259" key="2">
    <source>
        <dbReference type="Pfam" id="PF05233"/>
    </source>
</evidence>
<evidence type="ECO:0000313" key="4">
    <source>
        <dbReference type="EMBL" id="RMB02715.1"/>
    </source>
</evidence>
<gene>
    <name evidence="4" type="ORF">BXY39_3066</name>
</gene>
<accession>A0A3M0C1F8</accession>
<dbReference type="InterPro" id="IPR007897">
    <property type="entry name" value="PHB_accumulat"/>
</dbReference>
<keyword evidence="5" id="KW-1185">Reference proteome</keyword>
<feature type="region of interest" description="Disordered" evidence="1">
    <location>
        <begin position="153"/>
        <end position="176"/>
    </location>
</feature>
<feature type="compositionally biased region" description="Basic and acidic residues" evidence="1">
    <location>
        <begin position="158"/>
        <end position="176"/>
    </location>
</feature>
<organism evidence="4 5">
    <name type="scientific">Eilatimonas milleporae</name>
    <dbReference type="NCBI Taxonomy" id="911205"/>
    <lineage>
        <taxon>Bacteria</taxon>
        <taxon>Pseudomonadati</taxon>
        <taxon>Pseudomonadota</taxon>
        <taxon>Alphaproteobacteria</taxon>
        <taxon>Kordiimonadales</taxon>
        <taxon>Kordiimonadaceae</taxon>
        <taxon>Eilatimonas</taxon>
    </lineage>
</organism>
<proteinExistence type="predicted"/>
<dbReference type="InterPro" id="IPR010134">
    <property type="entry name" value="PHA_reg_PhaR"/>
</dbReference>
<dbReference type="Pfam" id="PF05233">
    <property type="entry name" value="PHB_acc"/>
    <property type="match status" value="1"/>
</dbReference>
<dbReference type="NCBIfam" id="TIGR01848">
    <property type="entry name" value="PHA_reg_PhaR"/>
    <property type="match status" value="1"/>
</dbReference>
<evidence type="ECO:0000256" key="1">
    <source>
        <dbReference type="SAM" id="MobiDB-lite"/>
    </source>
</evidence>
<dbReference type="InParanoid" id="A0A3M0C1F8"/>
<dbReference type="Pfam" id="PF07879">
    <property type="entry name" value="PHB_acc_N"/>
    <property type="match status" value="1"/>
</dbReference>
<dbReference type="OrthoDB" id="9795345at2"/>
<dbReference type="EMBL" id="REFR01000014">
    <property type="protein sequence ID" value="RMB02715.1"/>
    <property type="molecule type" value="Genomic_DNA"/>
</dbReference>
<dbReference type="GO" id="GO:0006355">
    <property type="term" value="P:regulation of DNA-templated transcription"/>
    <property type="evidence" value="ECO:0007669"/>
    <property type="project" value="InterPro"/>
</dbReference>
<reference evidence="4 5" key="1">
    <citation type="submission" date="2018-10" db="EMBL/GenBank/DDBJ databases">
        <title>Genomic Encyclopedia of Archaeal and Bacterial Type Strains, Phase II (KMG-II): from individual species to whole genera.</title>
        <authorList>
            <person name="Goeker M."/>
        </authorList>
    </citation>
    <scope>NUCLEOTIDE SEQUENCE [LARGE SCALE GENOMIC DNA]</scope>
    <source>
        <strain evidence="4 5">DSM 25217</strain>
    </source>
</reference>
<sequence>MARTKRQPGEPIIVKKYANRRLYNTDTSSYVTLDHLADMIKRDEEFVVRDAKTGEDITRSVLAQIIFEKESKDKTMLPLPFLRQLISLYGDGLQGMVPNYLESAMAALTKNQEQVRDAFMSGQGAKAFMPVFEEMTRQNMALMEQTMQLFTPPGGARTDVDDGVTHSKNALAEKEREVEQLKAEIADLQSKVSTLSNK</sequence>
<comment type="caution">
    <text evidence="4">The sequence shown here is derived from an EMBL/GenBank/DDBJ whole genome shotgun (WGS) entry which is preliminary data.</text>
</comment>
<dbReference type="Proteomes" id="UP000271227">
    <property type="component" value="Unassembled WGS sequence"/>
</dbReference>
<protein>
    <submittedName>
        <fullName evidence="4">Polyhydroxyalkanoate synthesis repressor PhaR</fullName>
    </submittedName>
</protein>
<dbReference type="AlphaFoldDB" id="A0A3M0C1F8"/>